<keyword evidence="1" id="KW-1133">Transmembrane helix</keyword>
<reference evidence="3" key="1">
    <citation type="journal article" date="2014" name="Front. Microbiol.">
        <title>High frequency of phylogenetically diverse reductive dehalogenase-homologous genes in deep subseafloor sedimentary metagenomes.</title>
        <authorList>
            <person name="Kawai M."/>
            <person name="Futagami T."/>
            <person name="Toyoda A."/>
            <person name="Takaki Y."/>
            <person name="Nishi S."/>
            <person name="Hori S."/>
            <person name="Arai W."/>
            <person name="Tsubouchi T."/>
            <person name="Morono Y."/>
            <person name="Uchiyama I."/>
            <person name="Ito T."/>
            <person name="Fujiyama A."/>
            <person name="Inagaki F."/>
            <person name="Takami H."/>
        </authorList>
    </citation>
    <scope>NUCLEOTIDE SEQUENCE</scope>
    <source>
        <strain evidence="3">Expedition CK06-06</strain>
    </source>
</reference>
<proteinExistence type="predicted"/>
<evidence type="ECO:0000259" key="2">
    <source>
        <dbReference type="Pfam" id="PF00892"/>
    </source>
</evidence>
<evidence type="ECO:0000313" key="3">
    <source>
        <dbReference type="EMBL" id="GAI06661.1"/>
    </source>
</evidence>
<evidence type="ECO:0000256" key="1">
    <source>
        <dbReference type="SAM" id="Phobius"/>
    </source>
</evidence>
<name>X1LLF2_9ZZZZ</name>
<comment type="caution">
    <text evidence="3">The sequence shown here is derived from an EMBL/GenBank/DDBJ whole genome shotgun (WGS) entry which is preliminary data.</text>
</comment>
<feature type="transmembrane region" description="Helical" evidence="1">
    <location>
        <begin position="6"/>
        <end position="28"/>
    </location>
</feature>
<dbReference type="SUPFAM" id="SSF103481">
    <property type="entry name" value="Multidrug resistance efflux transporter EmrE"/>
    <property type="match status" value="1"/>
</dbReference>
<dbReference type="InterPro" id="IPR037185">
    <property type="entry name" value="EmrE-like"/>
</dbReference>
<feature type="domain" description="EamA" evidence="2">
    <location>
        <begin position="2"/>
        <end position="49"/>
    </location>
</feature>
<feature type="non-terminal residue" evidence="3">
    <location>
        <position position="49"/>
    </location>
</feature>
<dbReference type="Pfam" id="PF00892">
    <property type="entry name" value="EamA"/>
    <property type="match status" value="1"/>
</dbReference>
<dbReference type="EMBL" id="BARV01008671">
    <property type="protein sequence ID" value="GAI06661.1"/>
    <property type="molecule type" value="Genomic_DNA"/>
</dbReference>
<keyword evidence="1" id="KW-0812">Transmembrane</keyword>
<protein>
    <recommendedName>
        <fullName evidence="2">EamA domain-containing protein</fullName>
    </recommendedName>
</protein>
<dbReference type="AlphaFoldDB" id="X1LLF2"/>
<dbReference type="InterPro" id="IPR000620">
    <property type="entry name" value="EamA_dom"/>
</dbReference>
<keyword evidence="1" id="KW-0472">Membrane</keyword>
<dbReference type="GO" id="GO:0016020">
    <property type="term" value="C:membrane"/>
    <property type="evidence" value="ECO:0007669"/>
    <property type="project" value="InterPro"/>
</dbReference>
<organism evidence="3">
    <name type="scientific">marine sediment metagenome</name>
    <dbReference type="NCBI Taxonomy" id="412755"/>
    <lineage>
        <taxon>unclassified sequences</taxon>
        <taxon>metagenomes</taxon>
        <taxon>ecological metagenomes</taxon>
    </lineage>
</organism>
<gene>
    <name evidence="3" type="ORF">S06H3_17365</name>
</gene>
<sequence length="49" mass="5179">MKLIAIANAVLLNYTAPIFVALLAPLFLKEKLEKSTLLALAISVAGIVV</sequence>
<accession>X1LLF2</accession>